<evidence type="ECO:0000313" key="2">
    <source>
        <dbReference type="EMBL" id="TFK19948.1"/>
    </source>
</evidence>
<feature type="compositionally biased region" description="Low complexity" evidence="1">
    <location>
        <begin position="151"/>
        <end position="169"/>
    </location>
</feature>
<dbReference type="STRING" id="230819.A0A5C3KVK8"/>
<accession>A0A5C3KVK8</accession>
<dbReference type="AlphaFoldDB" id="A0A5C3KVK8"/>
<gene>
    <name evidence="2" type="ORF">FA15DRAFT_153107</name>
</gene>
<proteinExistence type="predicted"/>
<evidence type="ECO:0000256" key="1">
    <source>
        <dbReference type="SAM" id="MobiDB-lite"/>
    </source>
</evidence>
<evidence type="ECO:0000313" key="3">
    <source>
        <dbReference type="Proteomes" id="UP000307440"/>
    </source>
</evidence>
<feature type="compositionally biased region" description="Polar residues" evidence="1">
    <location>
        <begin position="92"/>
        <end position="107"/>
    </location>
</feature>
<sequence length="309" mass="32629">MRNYNQVAAQLSAMRDENRRMADQLSTERKRVDNLVHVVGRLWDVMKTTFPGTVGQFPQELVEADSPNIYITSPTATTSRYPPPLTMNINNPTLHTMHSMSPNSSPTAADFPTHLPHHQPQHHSHHQHQLHPHTLSRQHSFQHLNGYGARGDSSSSTPLPSSPGSGSMDLMDDFEHGRASNKRPRLSSHSESSSLNGGDSGSLLSTVSSPGSSTSPPSVLSNGAGLKAGGGRSSRARSDSAPLGVGGYSLANGGGGLGAIGWHAVNGMRPRSGSGLVSMGPRIPNIGAMSRGGVATPLLSIATHDVLSR</sequence>
<organism evidence="2 3">
    <name type="scientific">Coprinopsis marcescibilis</name>
    <name type="common">Agaric fungus</name>
    <name type="synonym">Psathyrella marcescibilis</name>
    <dbReference type="NCBI Taxonomy" id="230819"/>
    <lineage>
        <taxon>Eukaryota</taxon>
        <taxon>Fungi</taxon>
        <taxon>Dikarya</taxon>
        <taxon>Basidiomycota</taxon>
        <taxon>Agaricomycotina</taxon>
        <taxon>Agaricomycetes</taxon>
        <taxon>Agaricomycetidae</taxon>
        <taxon>Agaricales</taxon>
        <taxon>Agaricineae</taxon>
        <taxon>Psathyrellaceae</taxon>
        <taxon>Coprinopsis</taxon>
    </lineage>
</organism>
<protein>
    <submittedName>
        <fullName evidence="2">Uncharacterized protein</fullName>
    </submittedName>
</protein>
<dbReference type="EMBL" id="ML210318">
    <property type="protein sequence ID" value="TFK19948.1"/>
    <property type="molecule type" value="Genomic_DNA"/>
</dbReference>
<dbReference type="OrthoDB" id="60033at2759"/>
<feature type="compositionally biased region" description="Basic residues" evidence="1">
    <location>
        <begin position="115"/>
        <end position="136"/>
    </location>
</feature>
<feature type="compositionally biased region" description="Low complexity" evidence="1">
    <location>
        <begin position="187"/>
        <end position="225"/>
    </location>
</feature>
<name>A0A5C3KVK8_COPMA</name>
<feature type="region of interest" description="Disordered" evidence="1">
    <location>
        <begin position="92"/>
        <end position="243"/>
    </location>
</feature>
<dbReference type="Proteomes" id="UP000307440">
    <property type="component" value="Unassembled WGS sequence"/>
</dbReference>
<reference evidence="2 3" key="1">
    <citation type="journal article" date="2019" name="Nat. Ecol. Evol.">
        <title>Megaphylogeny resolves global patterns of mushroom evolution.</title>
        <authorList>
            <person name="Varga T."/>
            <person name="Krizsan K."/>
            <person name="Foldi C."/>
            <person name="Dima B."/>
            <person name="Sanchez-Garcia M."/>
            <person name="Sanchez-Ramirez S."/>
            <person name="Szollosi G.J."/>
            <person name="Szarkandi J.G."/>
            <person name="Papp V."/>
            <person name="Albert L."/>
            <person name="Andreopoulos W."/>
            <person name="Angelini C."/>
            <person name="Antonin V."/>
            <person name="Barry K.W."/>
            <person name="Bougher N.L."/>
            <person name="Buchanan P."/>
            <person name="Buyck B."/>
            <person name="Bense V."/>
            <person name="Catcheside P."/>
            <person name="Chovatia M."/>
            <person name="Cooper J."/>
            <person name="Damon W."/>
            <person name="Desjardin D."/>
            <person name="Finy P."/>
            <person name="Geml J."/>
            <person name="Haridas S."/>
            <person name="Hughes K."/>
            <person name="Justo A."/>
            <person name="Karasinski D."/>
            <person name="Kautmanova I."/>
            <person name="Kiss B."/>
            <person name="Kocsube S."/>
            <person name="Kotiranta H."/>
            <person name="LaButti K.M."/>
            <person name="Lechner B.E."/>
            <person name="Liimatainen K."/>
            <person name="Lipzen A."/>
            <person name="Lukacs Z."/>
            <person name="Mihaltcheva S."/>
            <person name="Morgado L.N."/>
            <person name="Niskanen T."/>
            <person name="Noordeloos M.E."/>
            <person name="Ohm R.A."/>
            <person name="Ortiz-Santana B."/>
            <person name="Ovrebo C."/>
            <person name="Racz N."/>
            <person name="Riley R."/>
            <person name="Savchenko A."/>
            <person name="Shiryaev A."/>
            <person name="Soop K."/>
            <person name="Spirin V."/>
            <person name="Szebenyi C."/>
            <person name="Tomsovsky M."/>
            <person name="Tulloss R.E."/>
            <person name="Uehling J."/>
            <person name="Grigoriev I.V."/>
            <person name="Vagvolgyi C."/>
            <person name="Papp T."/>
            <person name="Martin F.M."/>
            <person name="Miettinen O."/>
            <person name="Hibbett D.S."/>
            <person name="Nagy L.G."/>
        </authorList>
    </citation>
    <scope>NUCLEOTIDE SEQUENCE [LARGE SCALE GENOMIC DNA]</scope>
    <source>
        <strain evidence="2 3">CBS 121175</strain>
    </source>
</reference>
<keyword evidence="3" id="KW-1185">Reference proteome</keyword>